<dbReference type="Pfam" id="PF14237">
    <property type="entry name" value="GYF_2"/>
    <property type="match status" value="1"/>
</dbReference>
<evidence type="ECO:0000313" key="3">
    <source>
        <dbReference type="EMBL" id="CAE6691588.1"/>
    </source>
</evidence>
<feature type="region of interest" description="Disordered" evidence="1">
    <location>
        <begin position="311"/>
        <end position="338"/>
    </location>
</feature>
<dbReference type="RefSeq" id="WP_228600361.1">
    <property type="nucleotide sequence ID" value="NZ_HG992337.1"/>
</dbReference>
<dbReference type="InterPro" id="IPR016031">
    <property type="entry name" value="Trp_RNA-bd_attenuator-like_dom"/>
</dbReference>
<proteinExistence type="predicted"/>
<dbReference type="PANTHER" id="PTHR43657">
    <property type="entry name" value="TRYPTOPHAN RNA-BINDING ATTENUATOR PROTEIN-LIKE PROTEIN"/>
    <property type="match status" value="1"/>
</dbReference>
<reference evidence="3 4" key="1">
    <citation type="submission" date="2021-02" db="EMBL/GenBank/DDBJ databases">
        <authorList>
            <person name="Pothier F. J."/>
        </authorList>
    </citation>
    <scope>NUCLEOTIDE SEQUENCE [LARGE SCALE GENOMIC DNA]</scope>
    <source>
        <strain evidence="3 4">1314c</strain>
    </source>
</reference>
<gene>
    <name evidence="3" type="ORF">XA1314C_01930</name>
</gene>
<dbReference type="Proteomes" id="UP000835242">
    <property type="component" value="Chromosome"/>
</dbReference>
<dbReference type="InterPro" id="IPR002838">
    <property type="entry name" value="AIM24"/>
</dbReference>
<dbReference type="PANTHER" id="PTHR43657:SF1">
    <property type="entry name" value="ALTERED INHERITANCE OF MITOCHONDRIA PROTEIN 24, MITOCHONDRIAL"/>
    <property type="match status" value="1"/>
</dbReference>
<dbReference type="InterPro" id="IPR036983">
    <property type="entry name" value="AIM24_sf"/>
</dbReference>
<dbReference type="AlphaFoldDB" id="A0AAU9HRL7"/>
<dbReference type="NCBIfam" id="TIGR00266">
    <property type="entry name" value="TIGR00266 family protein"/>
    <property type="match status" value="1"/>
</dbReference>
<sequence length="338" mass="35387">MAQWYFHVPGQADRIGPLDDASARAHAQRQPDALAWRDGLDGWTPARQLAELQGTSGLGLPPPLTGAAGRADEIDYRIVGNDMQFVEVELDPGESAIAEAGALMYKDAAVQMDTVFGDGSHAGQSGGGGLMGKLLSAGKRVVTGESMFTTVFTHAGSGKARVAFAAPYPGTVLALRLSEHGGQLICQKDSFLAGARGVSLGIAFQRKILTGLFGGEGFIMQKLEGDGWVFVHAGGTVVERELGPGERIDVDTGCVVAYHAGVDMDVRRVAGLKSMFFGGEGVFLATLTGPGKVWLQSLPFSRMAGRMLQAAPQAGGQQRGEGSVLGGLGRLLDGDNRF</sequence>
<feature type="compositionally biased region" description="Gly residues" evidence="1">
    <location>
        <begin position="317"/>
        <end position="329"/>
    </location>
</feature>
<feature type="domain" description="GYF" evidence="2">
    <location>
        <begin position="4"/>
        <end position="52"/>
    </location>
</feature>
<evidence type="ECO:0000313" key="4">
    <source>
        <dbReference type="Proteomes" id="UP000835242"/>
    </source>
</evidence>
<dbReference type="InterPro" id="IPR025640">
    <property type="entry name" value="GYF_2"/>
</dbReference>
<evidence type="ECO:0000256" key="1">
    <source>
        <dbReference type="SAM" id="MobiDB-lite"/>
    </source>
</evidence>
<accession>A0AAU9HRL7</accession>
<dbReference type="SUPFAM" id="SSF51219">
    <property type="entry name" value="TRAP-like"/>
    <property type="match status" value="1"/>
</dbReference>
<dbReference type="EMBL" id="HG992337">
    <property type="protein sequence ID" value="CAE6691614.1"/>
    <property type="molecule type" value="Genomic_DNA"/>
</dbReference>
<dbReference type="Gene3D" id="3.60.160.10">
    <property type="entry name" value="Mitochondrial biogenesis AIM24"/>
    <property type="match status" value="1"/>
</dbReference>
<protein>
    <recommendedName>
        <fullName evidence="2">GYF domain-containing protein</fullName>
    </recommendedName>
</protein>
<dbReference type="Pfam" id="PF01987">
    <property type="entry name" value="AIM24"/>
    <property type="match status" value="1"/>
</dbReference>
<dbReference type="EMBL" id="HG992337">
    <property type="protein sequence ID" value="CAE6691588.1"/>
    <property type="molecule type" value="Genomic_DNA"/>
</dbReference>
<name>A0AAU9HRL7_9XANT</name>
<organism evidence="3 4">
    <name type="scientific">Xanthomonas arboricola</name>
    <dbReference type="NCBI Taxonomy" id="56448"/>
    <lineage>
        <taxon>Bacteria</taxon>
        <taxon>Pseudomonadati</taxon>
        <taxon>Pseudomonadota</taxon>
        <taxon>Gammaproteobacteria</taxon>
        <taxon>Lysobacterales</taxon>
        <taxon>Lysobacteraceae</taxon>
        <taxon>Xanthomonas</taxon>
    </lineage>
</organism>
<evidence type="ECO:0000259" key="2">
    <source>
        <dbReference type="Pfam" id="PF14237"/>
    </source>
</evidence>